<dbReference type="Pfam" id="PF25540">
    <property type="entry name" value="DUF7923"/>
    <property type="match status" value="1"/>
</dbReference>
<evidence type="ECO:0000313" key="4">
    <source>
        <dbReference type="Proteomes" id="UP001161017"/>
    </source>
</evidence>
<keyword evidence="4" id="KW-1185">Reference proteome</keyword>
<feature type="region of interest" description="Disordered" evidence="1">
    <location>
        <begin position="1"/>
        <end position="26"/>
    </location>
</feature>
<dbReference type="EMBL" id="JAPUFD010000013">
    <property type="protein sequence ID" value="MDI1490877.1"/>
    <property type="molecule type" value="Genomic_DNA"/>
</dbReference>
<accession>A0AA43U020</accession>
<sequence>MTDQVAMQVDDPAPTSEPNSSGTPLPDKIARSLNYLISNLKVSNEFARFKTERIHRSYAESVKARYLSPETSTFTMAHEQIAELLHLLGEERDLTNSLQERLDTEIILSQSFELGAQELHQKHTHAMEAVDDLRSQKEQMLTKISHLETLCGERYERIALVERELQKAKSVSPESQGSMDMEIGGVSLTATTENESCKMSSPGQNHPKGYAVCLIDGDHLPFAKDVFYTLGGGTTAQRLTEGVRSLLQDDEMDLRVAIYVDTDRIAPAMARSQVLHSVHDFRPFAKSFNSASPSVEMVDTRSPERVTQKLKLHLEDPKCEFILFGGWISRDLMSLAQHYEDIKRRFYAFSKPEELTQPEHQDYIIPNPLGHLFCQHPLEFLTPSHVEPKPPVAPSQVEPKQPSARSQLQNGPSVAHPQIVHKPIINPFNTTTTQDTTANTATAQDNSNTSTSFSSPASGRAVVPATMGSSNAKVNSTGIVAAHWSRMRDEDEPTEDRPDLFAGRQSSWRQY</sequence>
<feature type="compositionally biased region" description="Polar residues" evidence="1">
    <location>
        <begin position="403"/>
        <end position="412"/>
    </location>
</feature>
<reference evidence="3" key="1">
    <citation type="journal article" date="2023" name="Genome Biol. Evol.">
        <title>First Whole Genome Sequence and Flow Cytometry Genome Size Data for the Lichen-Forming Fungus Ramalina farinacea (Ascomycota).</title>
        <authorList>
            <person name="Llewellyn T."/>
            <person name="Mian S."/>
            <person name="Hill R."/>
            <person name="Leitch I.J."/>
            <person name="Gaya E."/>
        </authorList>
    </citation>
    <scope>NUCLEOTIDE SEQUENCE</scope>
    <source>
        <strain evidence="3">LIQ254RAFAR</strain>
    </source>
</reference>
<protein>
    <recommendedName>
        <fullName evidence="2">DUF7923 domain-containing protein</fullName>
    </recommendedName>
</protein>
<dbReference type="Proteomes" id="UP001161017">
    <property type="component" value="Unassembled WGS sequence"/>
</dbReference>
<proteinExistence type="predicted"/>
<comment type="caution">
    <text evidence="3">The sequence shown here is derived from an EMBL/GenBank/DDBJ whole genome shotgun (WGS) entry which is preliminary data.</text>
</comment>
<dbReference type="PANTHER" id="PTHR37543:SF1">
    <property type="entry name" value="CCCH ZINC FINGER DNA BINDING PROTEIN (AFU_ORTHOLOGUE AFUA_5G12760)"/>
    <property type="match status" value="1"/>
</dbReference>
<dbReference type="PANTHER" id="PTHR37543">
    <property type="entry name" value="CCCH ZINC FINGER DNA BINDING PROTEIN (AFU_ORTHOLOGUE AFUA_5G12760)"/>
    <property type="match status" value="1"/>
</dbReference>
<feature type="region of interest" description="Disordered" evidence="1">
    <location>
        <begin position="440"/>
        <end position="461"/>
    </location>
</feature>
<dbReference type="AlphaFoldDB" id="A0AA43U020"/>
<feature type="region of interest" description="Disordered" evidence="1">
    <location>
        <begin position="384"/>
        <end position="414"/>
    </location>
</feature>
<feature type="domain" description="DUF7923" evidence="2">
    <location>
        <begin position="209"/>
        <end position="339"/>
    </location>
</feature>
<name>A0AA43U020_9LECA</name>
<feature type="compositionally biased region" description="Low complexity" evidence="1">
    <location>
        <begin position="440"/>
        <end position="455"/>
    </location>
</feature>
<evidence type="ECO:0000313" key="3">
    <source>
        <dbReference type="EMBL" id="MDI1490877.1"/>
    </source>
</evidence>
<feature type="region of interest" description="Disordered" evidence="1">
    <location>
        <begin position="483"/>
        <end position="511"/>
    </location>
</feature>
<dbReference type="InterPro" id="IPR057683">
    <property type="entry name" value="DUF7923"/>
</dbReference>
<gene>
    <name evidence="3" type="ORF">OHK93_002082</name>
</gene>
<evidence type="ECO:0000259" key="2">
    <source>
        <dbReference type="Pfam" id="PF25540"/>
    </source>
</evidence>
<organism evidence="3 4">
    <name type="scientific">Ramalina farinacea</name>
    <dbReference type="NCBI Taxonomy" id="258253"/>
    <lineage>
        <taxon>Eukaryota</taxon>
        <taxon>Fungi</taxon>
        <taxon>Dikarya</taxon>
        <taxon>Ascomycota</taxon>
        <taxon>Pezizomycotina</taxon>
        <taxon>Lecanoromycetes</taxon>
        <taxon>OSLEUM clade</taxon>
        <taxon>Lecanoromycetidae</taxon>
        <taxon>Lecanorales</taxon>
        <taxon>Lecanorineae</taxon>
        <taxon>Ramalinaceae</taxon>
        <taxon>Ramalina</taxon>
    </lineage>
</organism>
<evidence type="ECO:0000256" key="1">
    <source>
        <dbReference type="SAM" id="MobiDB-lite"/>
    </source>
</evidence>